<organism evidence="10 11">
    <name type="scientific">Pyrobaculum calidifontis (strain DSM 21063 / JCM 11548 / VA1)</name>
    <dbReference type="NCBI Taxonomy" id="410359"/>
    <lineage>
        <taxon>Archaea</taxon>
        <taxon>Thermoproteota</taxon>
        <taxon>Thermoprotei</taxon>
        <taxon>Thermoproteales</taxon>
        <taxon>Thermoproteaceae</taxon>
        <taxon>Pyrobaculum</taxon>
    </lineage>
</organism>
<feature type="transmembrane region" description="Helical" evidence="8">
    <location>
        <begin position="56"/>
        <end position="80"/>
    </location>
</feature>
<dbReference type="InterPro" id="IPR035906">
    <property type="entry name" value="MetI-like_sf"/>
</dbReference>
<dbReference type="Pfam" id="PF00528">
    <property type="entry name" value="BPD_transp_1"/>
    <property type="match status" value="1"/>
</dbReference>
<dbReference type="GO" id="GO:0005886">
    <property type="term" value="C:plasma membrane"/>
    <property type="evidence" value="ECO:0007669"/>
    <property type="project" value="UniProtKB-SubCell"/>
</dbReference>
<keyword evidence="11" id="KW-1185">Reference proteome</keyword>
<keyword evidence="5 8" id="KW-0812">Transmembrane</keyword>
<dbReference type="GO" id="GO:0055085">
    <property type="term" value="P:transmembrane transport"/>
    <property type="evidence" value="ECO:0007669"/>
    <property type="project" value="InterPro"/>
</dbReference>
<evidence type="ECO:0000256" key="2">
    <source>
        <dbReference type="ARBA" id="ARBA00007069"/>
    </source>
</evidence>
<dbReference type="SUPFAM" id="SSF161098">
    <property type="entry name" value="MetI-like"/>
    <property type="match status" value="1"/>
</dbReference>
<dbReference type="CDD" id="cd06261">
    <property type="entry name" value="TM_PBP2"/>
    <property type="match status" value="1"/>
</dbReference>
<name>A3MT32_PYRCJ</name>
<feature type="transmembrane region" description="Helical" evidence="8">
    <location>
        <begin position="6"/>
        <end position="27"/>
    </location>
</feature>
<comment type="subcellular location">
    <subcellularLocation>
        <location evidence="1 8">Cell membrane</location>
        <topology evidence="1 8">Multi-pass membrane protein</topology>
    </subcellularLocation>
</comment>
<evidence type="ECO:0000256" key="4">
    <source>
        <dbReference type="ARBA" id="ARBA00022475"/>
    </source>
</evidence>
<feature type="transmembrane region" description="Helical" evidence="8">
    <location>
        <begin position="86"/>
        <end position="113"/>
    </location>
</feature>
<feature type="domain" description="ABC transmembrane type-1" evidence="9">
    <location>
        <begin position="57"/>
        <end position="245"/>
    </location>
</feature>
<evidence type="ECO:0000256" key="5">
    <source>
        <dbReference type="ARBA" id="ARBA00022692"/>
    </source>
</evidence>
<dbReference type="PANTHER" id="PTHR43848">
    <property type="entry name" value="PUTRESCINE TRANSPORT SYSTEM PERMEASE PROTEIN POTI"/>
    <property type="match status" value="1"/>
</dbReference>
<accession>A3MT32</accession>
<dbReference type="eggNOG" id="arCOG00162">
    <property type="taxonomic scope" value="Archaea"/>
</dbReference>
<evidence type="ECO:0000256" key="3">
    <source>
        <dbReference type="ARBA" id="ARBA00022448"/>
    </source>
</evidence>
<dbReference type="HOGENOM" id="CLU_016047_3_0_2"/>
<evidence type="ECO:0000256" key="6">
    <source>
        <dbReference type="ARBA" id="ARBA00022989"/>
    </source>
</evidence>
<feature type="transmembrane region" description="Helical" evidence="8">
    <location>
        <begin position="169"/>
        <end position="189"/>
    </location>
</feature>
<evidence type="ECO:0000256" key="1">
    <source>
        <dbReference type="ARBA" id="ARBA00004651"/>
    </source>
</evidence>
<evidence type="ECO:0000256" key="8">
    <source>
        <dbReference type="RuleBase" id="RU363032"/>
    </source>
</evidence>
<dbReference type="Proteomes" id="UP000001431">
    <property type="component" value="Chromosome"/>
</dbReference>
<dbReference type="GeneID" id="4908789"/>
<feature type="transmembrane region" description="Helical" evidence="8">
    <location>
        <begin position="227"/>
        <end position="246"/>
    </location>
</feature>
<dbReference type="InterPro" id="IPR000515">
    <property type="entry name" value="MetI-like"/>
</dbReference>
<keyword evidence="7 8" id="KW-0472">Membrane</keyword>
<reference evidence="10" key="1">
    <citation type="submission" date="2007-02" db="EMBL/GenBank/DDBJ databases">
        <title>Complete sequence of Pyrobaculum calidifontis JCM 11548.</title>
        <authorList>
            <consortium name="US DOE Joint Genome Institute"/>
            <person name="Copeland A."/>
            <person name="Lucas S."/>
            <person name="Lapidus A."/>
            <person name="Barry K."/>
            <person name="Glavina del Rio T."/>
            <person name="Dalin E."/>
            <person name="Tice H."/>
            <person name="Pitluck S."/>
            <person name="Chain P."/>
            <person name="Malfatti S."/>
            <person name="Shin M."/>
            <person name="Vergez L."/>
            <person name="Schmutz J."/>
            <person name="Larimer F."/>
            <person name="Land M."/>
            <person name="Hauser L."/>
            <person name="Kyrpides N."/>
            <person name="Mikhailova N."/>
            <person name="Cozen A.E."/>
            <person name="Fitz-Gibbon S.T."/>
            <person name="House C.H."/>
            <person name="Saltikov C."/>
            <person name="Lowe T.M."/>
            <person name="Richardson P."/>
        </authorList>
    </citation>
    <scope>NUCLEOTIDE SEQUENCE [LARGE SCALE GENOMIC DNA]</scope>
    <source>
        <strain evidence="10">JCM 11548</strain>
    </source>
</reference>
<dbReference type="InterPro" id="IPR051789">
    <property type="entry name" value="Bact_Polyamine_Transport"/>
</dbReference>
<keyword evidence="6 8" id="KW-1133">Transmembrane helix</keyword>
<dbReference type="AlphaFoldDB" id="A3MT32"/>
<dbReference type="KEGG" id="pcl:Pcal_0364"/>
<protein>
    <submittedName>
        <fullName evidence="10">Binding-protein-dependent transport systems inner membrane component</fullName>
    </submittedName>
</protein>
<evidence type="ECO:0000313" key="10">
    <source>
        <dbReference type="EMBL" id="ABO07799.1"/>
    </source>
</evidence>
<sequence>MRALRLYAWVLIAALYAPVAVILALSFNASKLPYVWGGFTLKWYESLFAWREAWTALLNSVVIALGVAAASVLLGVFMAYTLRGGGYIVLSQGAIVMPEVSEALAFAAALFVVKQATGIDLYGPLGVFLAHLAFALPMAHVMLAPYVAYVSRSVVEAARTLGASEARTAFSVVMPILAPALVAVFLIVFANSFDTYIKTAFTTSPDFITAPILLWNYAARGRGDPTMYALTAFMLIPSLLAAVIYFRAIKRYG</sequence>
<proteinExistence type="inferred from homology"/>
<gene>
    <name evidence="10" type="ordered locus">Pcal_0364</name>
</gene>
<comment type="similarity">
    <text evidence="2">Belongs to the binding-protein-dependent transport system permease family. CysTW subfamily.</text>
</comment>
<dbReference type="OrthoDB" id="11163at2157"/>
<dbReference type="EMBL" id="CP000561">
    <property type="protein sequence ID" value="ABO07799.1"/>
    <property type="molecule type" value="Genomic_DNA"/>
</dbReference>
<dbReference type="Gene3D" id="1.10.3720.10">
    <property type="entry name" value="MetI-like"/>
    <property type="match status" value="1"/>
</dbReference>
<evidence type="ECO:0000259" key="9">
    <source>
        <dbReference type="PROSITE" id="PS50928"/>
    </source>
</evidence>
<dbReference type="RefSeq" id="WP_011849056.1">
    <property type="nucleotide sequence ID" value="NC_009073.1"/>
</dbReference>
<dbReference type="PANTHER" id="PTHR43848:SF2">
    <property type="entry name" value="PUTRESCINE TRANSPORT SYSTEM PERMEASE PROTEIN POTI"/>
    <property type="match status" value="1"/>
</dbReference>
<evidence type="ECO:0000256" key="7">
    <source>
        <dbReference type="ARBA" id="ARBA00023136"/>
    </source>
</evidence>
<dbReference type="STRING" id="410359.Pcal_0364"/>
<evidence type="ECO:0000313" key="11">
    <source>
        <dbReference type="Proteomes" id="UP000001431"/>
    </source>
</evidence>
<keyword evidence="4" id="KW-1003">Cell membrane</keyword>
<feature type="transmembrane region" description="Helical" evidence="8">
    <location>
        <begin position="125"/>
        <end position="149"/>
    </location>
</feature>
<keyword evidence="3 8" id="KW-0813">Transport</keyword>
<dbReference type="PROSITE" id="PS50928">
    <property type="entry name" value="ABC_TM1"/>
    <property type="match status" value="1"/>
</dbReference>